<dbReference type="EMBL" id="CP139472">
    <property type="protein sequence ID" value="WPU46492.1"/>
    <property type="molecule type" value="Genomic_DNA"/>
</dbReference>
<dbReference type="InterPro" id="IPR050336">
    <property type="entry name" value="Chromosome_partition/occlusion"/>
</dbReference>
<reference evidence="2" key="2">
    <citation type="submission" date="2010-05" db="EMBL/GenBank/DDBJ databases">
        <title>Revision and reannotation of the Halomonas elongata DSM 2581(T) genome.</title>
        <authorList>
            <person name="Pfeiffer F."/>
            <person name="Bagyan I."/>
            <person name="Alfaro-Espinoza G."/>
            <person name="Zamora-Lagos M.A."/>
            <person name="Habermann B."/>
            <person name="Oesterhelt D."/>
            <person name="Kunte H.J."/>
        </authorList>
    </citation>
    <scope>NUCLEOTIDE SEQUENCE</scope>
    <source>
        <strain evidence="2">Type strain: DSM 2581</strain>
    </source>
</reference>
<sequence>MSKKQPTQEQMMEALTKPGPTLNRERVDKVTAPAAEMGMELTLDQLRPYDRNPRKQRNPRYDEIKASIREVGLKQPPPVTQRPGDDKYMISDGGNTRLQILNELYEETGEERFNTNWVIYRPWVSEAHVLAGHLSEDKDHGELSWIEKALGIEQLKHTLEEEAGETLSQRALVQKARDLGFAMSQSHISKMLYTVEYLWPSLPLTLESGLGRPQIEKLVAYREACLRIWKHIDERPEEEFGPAFHEVLTQFDHEEQTELPWSIVEDRLLGMLEDHSTDIHLHPIENALKQILTYRQRRWPITDDCQDIWLPLDAEIQRARDPENAPPLWPAEPEAGTSKPPRTAPRADDQAPLGDSTGEPVTLETDNEPSDNTVPEAPSAPPVAGDDDQVSALEAKVRELEAQLSSRADDENVAPTTMEADASPSLSDTTTEADDTATTEALDALLDDRRDALTLSEVKESEGHRRLRAMLTREHGEAPNDFEDNALRAIPLMSDGPMHPITDLWYVEPQYREPRELRIQISQFAQALARWAGFNLPGDSDNPVQPTYDEGLGYTLEPLNEAQAQSPRAQRVWQLLAGLLGEEELNPAYPMELSVLGVLISGTDDDERLPDEVLVRLFRLIRLIRLLKDALAEEDAS</sequence>
<evidence type="ECO:0000256" key="1">
    <source>
        <dbReference type="SAM" id="MobiDB-lite"/>
    </source>
</evidence>
<dbReference type="GeneID" id="91011441"/>
<dbReference type="EMBL" id="FN869568">
    <property type="protein sequence ID" value="CBV43915.1"/>
    <property type="molecule type" value="Genomic_DNA"/>
</dbReference>
<name>E1VA27_HALED</name>
<dbReference type="RefSeq" id="WP_013333787.1">
    <property type="nucleotide sequence ID" value="NC_014532.2"/>
</dbReference>
<keyword evidence="5" id="KW-1185">Reference proteome</keyword>
<evidence type="ECO:0000313" key="3">
    <source>
        <dbReference type="EMBL" id="WPU46492.1"/>
    </source>
</evidence>
<feature type="region of interest" description="Disordered" evidence="1">
    <location>
        <begin position="321"/>
        <end position="388"/>
    </location>
</feature>
<evidence type="ECO:0000313" key="5">
    <source>
        <dbReference type="Proteomes" id="UP001322512"/>
    </source>
</evidence>
<evidence type="ECO:0000313" key="4">
    <source>
        <dbReference type="Proteomes" id="UP000008707"/>
    </source>
</evidence>
<protein>
    <submittedName>
        <fullName evidence="2">ParB domain protein</fullName>
    </submittedName>
    <submittedName>
        <fullName evidence="3">ParB family protein</fullName>
    </submittedName>
</protein>
<feature type="compositionally biased region" description="Polar residues" evidence="1">
    <location>
        <begin position="1"/>
        <end position="10"/>
    </location>
</feature>
<dbReference type="GO" id="GO:0005694">
    <property type="term" value="C:chromosome"/>
    <property type="evidence" value="ECO:0007669"/>
    <property type="project" value="TreeGrafter"/>
</dbReference>
<feature type="compositionally biased region" description="Basic and acidic residues" evidence="1">
    <location>
        <begin position="47"/>
        <end position="61"/>
    </location>
</feature>
<organism evidence="2 4">
    <name type="scientific">Halomonas elongata (strain ATCC 33173 / DSM 2581 / NBRC 15536 / NCIMB 2198 / 1H9)</name>
    <dbReference type="NCBI Taxonomy" id="768066"/>
    <lineage>
        <taxon>Bacteria</taxon>
        <taxon>Pseudomonadati</taxon>
        <taxon>Pseudomonadota</taxon>
        <taxon>Gammaproteobacteria</taxon>
        <taxon>Oceanospirillales</taxon>
        <taxon>Halomonadaceae</taxon>
        <taxon>Halomonas</taxon>
    </lineage>
</organism>
<dbReference type="SUPFAM" id="SSF110849">
    <property type="entry name" value="ParB/Sulfiredoxin"/>
    <property type="match status" value="1"/>
</dbReference>
<dbReference type="Gene3D" id="3.90.1530.10">
    <property type="entry name" value="Conserved hypothetical protein from pyrococcus furiosus pfu- 392566-001, ParB domain"/>
    <property type="match status" value="1"/>
</dbReference>
<accession>E1VA27</accession>
<dbReference type="AlphaFoldDB" id="E1VA27"/>
<reference evidence="2" key="1">
    <citation type="journal article" date="2010" name="Environ. Microbiol.">
        <title>A blueprint of ectoine metabolism from the genome of the industrial producer Halomonas elongata DSM 2581(T).</title>
        <authorList>
            <person name="Schwibbert K."/>
            <person name="Marin-Sanguino A."/>
            <person name="Bagyan I."/>
            <person name="Heidrich G."/>
            <person name="Lentzen G."/>
            <person name="Seitz H."/>
            <person name="Rampp M."/>
            <person name="Schuster S.C."/>
            <person name="Klenk H.P."/>
            <person name="Pfeiffer F."/>
            <person name="Oesterhelt D."/>
            <person name="Kunte H.J."/>
        </authorList>
    </citation>
    <scope>NUCLEOTIDE SEQUENCE</scope>
    <source>
        <strain evidence="2">Type strain: DSM 2581</strain>
    </source>
</reference>
<dbReference type="STRING" id="768066.HELO_4031"/>
<dbReference type="OrthoDB" id="7656008at2"/>
<dbReference type="InterPro" id="IPR036086">
    <property type="entry name" value="ParB/Sulfiredoxin_sf"/>
</dbReference>
<dbReference type="eggNOG" id="COG1475">
    <property type="taxonomic scope" value="Bacteria"/>
</dbReference>
<dbReference type="Proteomes" id="UP001322512">
    <property type="component" value="Chromosome"/>
</dbReference>
<feature type="region of interest" description="Disordered" evidence="1">
    <location>
        <begin position="1"/>
        <end position="61"/>
    </location>
</feature>
<dbReference type="KEGG" id="hel:HELO_4031"/>
<proteinExistence type="predicted"/>
<dbReference type="Proteomes" id="UP000008707">
    <property type="component" value="Chromosome"/>
</dbReference>
<dbReference type="NCBIfam" id="TIGR03764">
    <property type="entry name" value="ICE_PFGI_1_parB"/>
    <property type="match status" value="1"/>
</dbReference>
<dbReference type="PANTHER" id="PTHR33375">
    <property type="entry name" value="CHROMOSOME-PARTITIONING PROTEIN PARB-RELATED"/>
    <property type="match status" value="1"/>
</dbReference>
<dbReference type="InterPro" id="IPR022304">
    <property type="entry name" value="ICE_PFGI_1_ParB"/>
</dbReference>
<dbReference type="GO" id="GO:0007059">
    <property type="term" value="P:chromosome segregation"/>
    <property type="evidence" value="ECO:0007669"/>
    <property type="project" value="TreeGrafter"/>
</dbReference>
<reference evidence="3 5" key="4">
    <citation type="submission" date="2023-11" db="EMBL/GenBank/DDBJ databases">
        <title>MicrobeMod: A computational toolkit for identifying prokaryotic methylation and restriction-modification with nanopore sequencing.</title>
        <authorList>
            <person name="Crits-Christoph A."/>
            <person name="Kang S.C."/>
            <person name="Lee H."/>
            <person name="Ostrov N."/>
        </authorList>
    </citation>
    <scope>NUCLEOTIDE SEQUENCE [LARGE SCALE GENOMIC DNA]</scope>
    <source>
        <strain evidence="3 5">ATCC 33173</strain>
    </source>
</reference>
<gene>
    <name evidence="2" type="ordered locus">HELO_4031</name>
    <name evidence="3" type="ORF">SR933_14720</name>
</gene>
<dbReference type="PANTHER" id="PTHR33375:SF1">
    <property type="entry name" value="CHROMOSOME-PARTITIONING PROTEIN PARB-RELATED"/>
    <property type="match status" value="1"/>
</dbReference>
<dbReference type="HOGENOM" id="CLU_028960_2_0_6"/>
<reference evidence="4" key="3">
    <citation type="journal article" date="2011" name="Environ. Microbiol.">
        <title>A blueprint of ectoine metabolism from the genome of the industrial producer Halomonas elongata DSM 2581(T).</title>
        <authorList>
            <person name="Schwibbert K."/>
            <person name="Marin-Sanguino A."/>
            <person name="Bagyan I."/>
            <person name="Heidrich G."/>
            <person name="Lentzen G."/>
            <person name="Seitz H."/>
            <person name="Rampp M."/>
            <person name="Schuster S.C."/>
            <person name="Klenk H.P."/>
            <person name="Pfeiffer F."/>
            <person name="Oesterhelt D."/>
            <person name="Kunte H.J."/>
        </authorList>
    </citation>
    <scope>NUCLEOTIDE SEQUENCE [LARGE SCALE GENOMIC DNA]</scope>
    <source>
        <strain evidence="4">ATCC 33173 / DSM 2581 / NBRC 15536 / NCIMB 2198 / 1H9</strain>
    </source>
</reference>
<feature type="region of interest" description="Disordered" evidence="1">
    <location>
        <begin position="403"/>
        <end position="435"/>
    </location>
</feature>
<evidence type="ECO:0000313" key="2">
    <source>
        <dbReference type="EMBL" id="CBV43915.1"/>
    </source>
</evidence>